<dbReference type="Gene3D" id="1.10.10.10">
    <property type="entry name" value="Winged helix-like DNA-binding domain superfamily/Winged helix DNA-binding domain"/>
    <property type="match status" value="1"/>
</dbReference>
<proteinExistence type="predicted"/>
<reference evidence="4" key="1">
    <citation type="journal article" date="2019" name="Int. J. Syst. Evol. Microbiol.">
        <title>The Global Catalogue of Microorganisms (GCM) 10K type strain sequencing project: providing services to taxonomists for standard genome sequencing and annotation.</title>
        <authorList>
            <consortium name="The Broad Institute Genomics Platform"/>
            <consortium name="The Broad Institute Genome Sequencing Center for Infectious Disease"/>
            <person name="Wu L."/>
            <person name="Ma J."/>
        </authorList>
    </citation>
    <scope>NUCLEOTIDE SEQUENCE [LARGE SCALE GENOMIC DNA]</scope>
    <source>
        <strain evidence="4">KCTC 52677</strain>
    </source>
</reference>
<dbReference type="SMART" id="SM00862">
    <property type="entry name" value="Trans_reg_C"/>
    <property type="match status" value="1"/>
</dbReference>
<dbReference type="SUPFAM" id="SSF46894">
    <property type="entry name" value="C-terminal effector domain of the bipartite response regulators"/>
    <property type="match status" value="1"/>
</dbReference>
<comment type="caution">
    <text evidence="3">The sequence shown here is derived from an EMBL/GenBank/DDBJ whole genome shotgun (WGS) entry which is preliminary data.</text>
</comment>
<organism evidence="3 4">
    <name type="scientific">Shinella pollutisoli</name>
    <dbReference type="NCBI Taxonomy" id="2250594"/>
    <lineage>
        <taxon>Bacteria</taxon>
        <taxon>Pseudomonadati</taxon>
        <taxon>Pseudomonadota</taxon>
        <taxon>Alphaproteobacteria</taxon>
        <taxon>Hyphomicrobiales</taxon>
        <taxon>Rhizobiaceae</taxon>
        <taxon>Shinella</taxon>
    </lineage>
</organism>
<evidence type="ECO:0000256" key="1">
    <source>
        <dbReference type="ARBA" id="ARBA00023125"/>
    </source>
</evidence>
<feature type="domain" description="OmpR/PhoB-type" evidence="2">
    <location>
        <begin position="32"/>
        <end position="109"/>
    </location>
</feature>
<dbReference type="Pfam" id="PF00486">
    <property type="entry name" value="Trans_reg_C"/>
    <property type="match status" value="1"/>
</dbReference>
<evidence type="ECO:0000313" key="3">
    <source>
        <dbReference type="EMBL" id="MFC3074665.1"/>
    </source>
</evidence>
<dbReference type="EMBL" id="JBHRSP010000025">
    <property type="protein sequence ID" value="MFC3074665.1"/>
    <property type="molecule type" value="Genomic_DNA"/>
</dbReference>
<keyword evidence="4" id="KW-1185">Reference proteome</keyword>
<sequence length="123" mass="13915">MDDLIQAQQDEIEVLRQRVRELEALLVPDDVNIPVEWSLTNAERRVFAALTVRDIVTKDMLYQALYGDRLLFGESPASSVVESHVSKLRAKVGPFGVVITGERFVGYRLADRQSYRRKAASHG</sequence>
<dbReference type="RefSeq" id="WP_257317213.1">
    <property type="nucleotide sequence ID" value="NZ_JANFDG010000026.1"/>
</dbReference>
<gene>
    <name evidence="3" type="ORF">ACFOHH_16255</name>
</gene>
<dbReference type="InterPro" id="IPR001867">
    <property type="entry name" value="OmpR/PhoB-type_DNA-bd"/>
</dbReference>
<keyword evidence="1" id="KW-0238">DNA-binding</keyword>
<dbReference type="InterPro" id="IPR016032">
    <property type="entry name" value="Sig_transdc_resp-reg_C-effctor"/>
</dbReference>
<dbReference type="InterPro" id="IPR036388">
    <property type="entry name" value="WH-like_DNA-bd_sf"/>
</dbReference>
<accession>A0ABV7DIA5</accession>
<protein>
    <submittedName>
        <fullName evidence="3">Helix-turn-helix domain-containing protein</fullName>
    </submittedName>
</protein>
<evidence type="ECO:0000259" key="2">
    <source>
        <dbReference type="SMART" id="SM00862"/>
    </source>
</evidence>
<evidence type="ECO:0000313" key="4">
    <source>
        <dbReference type="Proteomes" id="UP001595377"/>
    </source>
</evidence>
<dbReference type="Proteomes" id="UP001595377">
    <property type="component" value="Unassembled WGS sequence"/>
</dbReference>
<name>A0ABV7DIA5_9HYPH</name>